<keyword evidence="2" id="KW-1185">Reference proteome</keyword>
<accession>A0A7V8RBL0</accession>
<reference evidence="1 2" key="1">
    <citation type="journal article" date="1994" name="Int. J. Syst. Bacteriol.">
        <title>Phylogenetic positions of novel aerobic, bacteriochlorophyll a-containing bacteria and description of Roseococcus thiosulfatophilus gen. nov., sp. nov., Erythromicrobium ramosum gen. nov., sp. nov., and Erythrobacter litoralis sp. nov.</title>
        <authorList>
            <person name="Yurkov V."/>
            <person name="Stackebrandt E."/>
            <person name="Holmes A."/>
            <person name="Fuerst J.A."/>
            <person name="Hugenholtz P."/>
            <person name="Golecki J."/>
            <person name="Gad'on N."/>
            <person name="Gorlenko V.M."/>
            <person name="Kompantseva E.I."/>
            <person name="Drews G."/>
        </authorList>
    </citation>
    <scope>NUCLEOTIDE SEQUENCE [LARGE SCALE GENOMIC DNA]</scope>
    <source>
        <strain evidence="1 2">KR-99</strain>
    </source>
</reference>
<gene>
    <name evidence="1" type="ORF">FG486_02450</name>
</gene>
<comment type="caution">
    <text evidence="1">The sequence shown here is derived from an EMBL/GenBank/DDBJ whole genome shotgun (WGS) entry which is preliminary data.</text>
</comment>
<dbReference type="AlphaFoldDB" id="A0A7V8RBL0"/>
<dbReference type="RefSeq" id="WP_181266304.1">
    <property type="nucleotide sequence ID" value="NZ_BAAAGB010000002.1"/>
</dbReference>
<proteinExistence type="predicted"/>
<evidence type="ECO:0000313" key="2">
    <source>
        <dbReference type="Proteomes" id="UP000589292"/>
    </source>
</evidence>
<name>A0A7V8RBL0_9SPHN</name>
<protein>
    <submittedName>
        <fullName evidence="1">Uncharacterized protein</fullName>
    </submittedName>
</protein>
<dbReference type="Proteomes" id="UP000589292">
    <property type="component" value="Unassembled WGS sequence"/>
</dbReference>
<sequence>MNVASPIQIGRSQTGPMLQRGFALPDALEDETWLCEPVAVREGAAPLQTEPARTATFVANAFALGQALAARTSVAPRQRLSVVTPAHRSGKTWSASILRATSAGKFPLRTGEAA</sequence>
<organism evidence="1 2">
    <name type="scientific">Sphingomonas ursincola</name>
    <dbReference type="NCBI Taxonomy" id="56361"/>
    <lineage>
        <taxon>Bacteria</taxon>
        <taxon>Pseudomonadati</taxon>
        <taxon>Pseudomonadota</taxon>
        <taxon>Alphaproteobacteria</taxon>
        <taxon>Sphingomonadales</taxon>
        <taxon>Sphingomonadaceae</taxon>
        <taxon>Sphingomonas</taxon>
    </lineage>
</organism>
<dbReference type="EMBL" id="VDES01000001">
    <property type="protein sequence ID" value="MBA1373185.1"/>
    <property type="molecule type" value="Genomic_DNA"/>
</dbReference>
<evidence type="ECO:0000313" key="1">
    <source>
        <dbReference type="EMBL" id="MBA1373185.1"/>
    </source>
</evidence>